<dbReference type="InterPro" id="IPR011009">
    <property type="entry name" value="Kinase-like_dom_sf"/>
</dbReference>
<dbReference type="OrthoDB" id="9800774at2"/>
<dbReference type="Pfam" id="PF01636">
    <property type="entry name" value="APH"/>
    <property type="match status" value="1"/>
</dbReference>
<evidence type="ECO:0000313" key="2">
    <source>
        <dbReference type="EMBL" id="SFQ75993.1"/>
    </source>
</evidence>
<organism evidence="2 3">
    <name type="scientific">Psychrobacillus psychrotolerans</name>
    <dbReference type="NCBI Taxonomy" id="126156"/>
    <lineage>
        <taxon>Bacteria</taxon>
        <taxon>Bacillati</taxon>
        <taxon>Bacillota</taxon>
        <taxon>Bacilli</taxon>
        <taxon>Bacillales</taxon>
        <taxon>Bacillaceae</taxon>
        <taxon>Psychrobacillus</taxon>
    </lineage>
</organism>
<reference evidence="3" key="1">
    <citation type="submission" date="2016-10" db="EMBL/GenBank/DDBJ databases">
        <authorList>
            <person name="Varghese N."/>
            <person name="Submissions S."/>
        </authorList>
    </citation>
    <scope>NUCLEOTIDE SEQUENCE [LARGE SCALE GENOMIC DNA]</scope>
    <source>
        <strain evidence="3">DSM 11706</strain>
    </source>
</reference>
<dbReference type="Proteomes" id="UP000198734">
    <property type="component" value="Unassembled WGS sequence"/>
</dbReference>
<dbReference type="GO" id="GO:0004672">
    <property type="term" value="F:protein kinase activity"/>
    <property type="evidence" value="ECO:0007669"/>
    <property type="project" value="InterPro"/>
</dbReference>
<accession>A0A1I6B4Z4</accession>
<evidence type="ECO:0000313" key="3">
    <source>
        <dbReference type="Proteomes" id="UP000198734"/>
    </source>
</evidence>
<gene>
    <name evidence="2" type="ORF">SAMN05421670_0162</name>
</gene>
<dbReference type="SUPFAM" id="SSF56112">
    <property type="entry name" value="Protein kinase-like (PK-like)"/>
    <property type="match status" value="1"/>
</dbReference>
<dbReference type="GO" id="GO:0005524">
    <property type="term" value="F:ATP binding"/>
    <property type="evidence" value="ECO:0007669"/>
    <property type="project" value="InterPro"/>
</dbReference>
<keyword evidence="2" id="KW-0808">Transferase</keyword>
<dbReference type="PROSITE" id="PS50011">
    <property type="entry name" value="PROTEIN_KINASE_DOM"/>
    <property type="match status" value="1"/>
</dbReference>
<dbReference type="InterPro" id="IPR002575">
    <property type="entry name" value="Aminoglycoside_PTrfase"/>
</dbReference>
<name>A0A1I6B4Z4_9BACI</name>
<dbReference type="EMBL" id="FOXU01000011">
    <property type="protein sequence ID" value="SFQ75993.1"/>
    <property type="molecule type" value="Genomic_DNA"/>
</dbReference>
<proteinExistence type="predicted"/>
<dbReference type="Gene3D" id="3.30.200.150">
    <property type="match status" value="1"/>
</dbReference>
<sequence>MTIFNAKSIILDKFGISKSNFLGSGMESEVYAYDDNKVVKLYNDMSDSNKQRILKGFYSKIDSSSLSYELPFIYDTFEENGILVTIEKRIEGNNLQSMLSKMNYIEQNNMMETYLNANIELKSVKIKPNLEGYILFNDQQISSLNINSWFDLLKEEIFRKRKELESYLKRDVVNYDAKVKQLVEILSLGYEGEYSLIHGDFYPGNVMINESGKVTGLIDFGLMTMYGDNLFDIAIGWVCFDMYNELNTNIYERYLNIIISTLGEDVRKRLYFYVLIYSYISANFYSHNCEDGHYQWCVRNLNNKNYWEVL</sequence>
<protein>
    <submittedName>
        <fullName evidence="2">Phosphotransferase enzyme family protein</fullName>
    </submittedName>
</protein>
<keyword evidence="3" id="KW-1185">Reference proteome</keyword>
<feature type="domain" description="Protein kinase" evidence="1">
    <location>
        <begin position="16"/>
        <end position="310"/>
    </location>
</feature>
<evidence type="ECO:0000259" key="1">
    <source>
        <dbReference type="PROSITE" id="PS50011"/>
    </source>
</evidence>
<dbReference type="AlphaFoldDB" id="A0A1I6B4Z4"/>
<dbReference type="InterPro" id="IPR000719">
    <property type="entry name" value="Prot_kinase_dom"/>
</dbReference>
<dbReference type="STRING" id="126156.SAMN05421670_0162"/>
<dbReference type="RefSeq" id="WP_093538512.1">
    <property type="nucleotide sequence ID" value="NZ_FOXU01000011.1"/>
</dbReference>
<dbReference type="Gene3D" id="3.90.1200.10">
    <property type="match status" value="1"/>
</dbReference>